<dbReference type="Pfam" id="PF12874">
    <property type="entry name" value="zf-met"/>
    <property type="match status" value="1"/>
</dbReference>
<evidence type="ECO:0000313" key="4">
    <source>
        <dbReference type="Proteomes" id="UP000828390"/>
    </source>
</evidence>
<proteinExistence type="predicted"/>
<feature type="region of interest" description="Disordered" evidence="1">
    <location>
        <begin position="325"/>
        <end position="372"/>
    </location>
</feature>
<dbReference type="Gene3D" id="3.30.160.60">
    <property type="entry name" value="Classic Zinc Finger"/>
    <property type="match status" value="1"/>
</dbReference>
<gene>
    <name evidence="3" type="ORF">DPMN_183141</name>
</gene>
<organism evidence="3 4">
    <name type="scientific">Dreissena polymorpha</name>
    <name type="common">Zebra mussel</name>
    <name type="synonym">Mytilus polymorpha</name>
    <dbReference type="NCBI Taxonomy" id="45954"/>
    <lineage>
        <taxon>Eukaryota</taxon>
        <taxon>Metazoa</taxon>
        <taxon>Spiralia</taxon>
        <taxon>Lophotrochozoa</taxon>
        <taxon>Mollusca</taxon>
        <taxon>Bivalvia</taxon>
        <taxon>Autobranchia</taxon>
        <taxon>Heteroconchia</taxon>
        <taxon>Euheterodonta</taxon>
        <taxon>Imparidentia</taxon>
        <taxon>Neoheterodontei</taxon>
        <taxon>Myida</taxon>
        <taxon>Dreissenoidea</taxon>
        <taxon>Dreissenidae</taxon>
        <taxon>Dreissena</taxon>
    </lineage>
</organism>
<evidence type="ECO:0000313" key="3">
    <source>
        <dbReference type="EMBL" id="KAH3748692.1"/>
    </source>
</evidence>
<accession>A0A9D4I6T4</accession>
<feature type="compositionally biased region" description="Polar residues" evidence="1">
    <location>
        <begin position="363"/>
        <end position="372"/>
    </location>
</feature>
<comment type="caution">
    <text evidence="3">The sequence shown here is derived from an EMBL/GenBank/DDBJ whole genome shotgun (WGS) entry which is preliminary data.</text>
</comment>
<dbReference type="InterPro" id="IPR013087">
    <property type="entry name" value="Znf_C2H2_type"/>
</dbReference>
<feature type="compositionally biased region" description="Basic residues" evidence="1">
    <location>
        <begin position="341"/>
        <end position="362"/>
    </location>
</feature>
<keyword evidence="4" id="KW-1185">Reference proteome</keyword>
<dbReference type="Proteomes" id="UP000828390">
    <property type="component" value="Unassembled WGS sequence"/>
</dbReference>
<name>A0A9D4I6T4_DREPO</name>
<dbReference type="InterPro" id="IPR036236">
    <property type="entry name" value="Znf_C2H2_sf"/>
</dbReference>
<dbReference type="EMBL" id="JAIWYP010000010">
    <property type="protein sequence ID" value="KAH3748692.1"/>
    <property type="molecule type" value="Genomic_DNA"/>
</dbReference>
<dbReference type="SUPFAM" id="SSF57667">
    <property type="entry name" value="beta-beta-alpha zinc fingers"/>
    <property type="match status" value="1"/>
</dbReference>
<feature type="compositionally biased region" description="Polar residues" evidence="1">
    <location>
        <begin position="325"/>
        <end position="340"/>
    </location>
</feature>
<sequence>MGRLRSAGTDHRGFPHQDWGDLCILNRRLLMMLMVMMTIIHKYNIFQDEVQHETSSKTEHMKNLNRLREMATNAASSTITSVSGTKKKNQKKLKAVGKMVAMAATSTSSNAAGTEAQISDNGGKCVKPPFKIKIEVKEGNSVTFAMEQFGQLQTVSLSHGNGEFTFTQTQVPWTHEKSELPFSHTQVKSEKPDTEIVGAGKADVDAEVPVSLPLKKPVSLPLKKPVSLPLKKPVSLPLKKPVPLPLNVPVPLPLNKPVSLPLNKPVSLPLNKLVSLPLNNPVSWPRKKRVYDRYCEICQVDYNSKIMEESHLKGKRHMKEMGQLENNAQGTISSRTSQVNKVKKHKKSQCKGPKPAKKKLRTSKQLADQQVI</sequence>
<protein>
    <recommendedName>
        <fullName evidence="2">C2H2-type domain-containing protein</fullName>
    </recommendedName>
</protein>
<evidence type="ECO:0000259" key="2">
    <source>
        <dbReference type="Pfam" id="PF12874"/>
    </source>
</evidence>
<evidence type="ECO:0000256" key="1">
    <source>
        <dbReference type="SAM" id="MobiDB-lite"/>
    </source>
</evidence>
<reference evidence="3" key="1">
    <citation type="journal article" date="2019" name="bioRxiv">
        <title>The Genome of the Zebra Mussel, Dreissena polymorpha: A Resource for Invasive Species Research.</title>
        <authorList>
            <person name="McCartney M.A."/>
            <person name="Auch B."/>
            <person name="Kono T."/>
            <person name="Mallez S."/>
            <person name="Zhang Y."/>
            <person name="Obille A."/>
            <person name="Becker A."/>
            <person name="Abrahante J.E."/>
            <person name="Garbe J."/>
            <person name="Badalamenti J.P."/>
            <person name="Herman A."/>
            <person name="Mangelson H."/>
            <person name="Liachko I."/>
            <person name="Sullivan S."/>
            <person name="Sone E.D."/>
            <person name="Koren S."/>
            <person name="Silverstein K.A.T."/>
            <person name="Beckman K.B."/>
            <person name="Gohl D.M."/>
        </authorList>
    </citation>
    <scope>NUCLEOTIDE SEQUENCE</scope>
    <source>
        <strain evidence="3">Duluth1</strain>
        <tissue evidence="3">Whole animal</tissue>
    </source>
</reference>
<reference evidence="3" key="2">
    <citation type="submission" date="2020-11" db="EMBL/GenBank/DDBJ databases">
        <authorList>
            <person name="McCartney M.A."/>
            <person name="Auch B."/>
            <person name="Kono T."/>
            <person name="Mallez S."/>
            <person name="Becker A."/>
            <person name="Gohl D.M."/>
            <person name="Silverstein K.A.T."/>
            <person name="Koren S."/>
            <person name="Bechman K.B."/>
            <person name="Herman A."/>
            <person name="Abrahante J.E."/>
            <person name="Garbe J."/>
        </authorList>
    </citation>
    <scope>NUCLEOTIDE SEQUENCE</scope>
    <source>
        <strain evidence="3">Duluth1</strain>
        <tissue evidence="3">Whole animal</tissue>
    </source>
</reference>
<dbReference type="AlphaFoldDB" id="A0A9D4I6T4"/>
<feature type="domain" description="C2H2-type" evidence="2">
    <location>
        <begin position="294"/>
        <end position="317"/>
    </location>
</feature>